<reference evidence="2 3" key="1">
    <citation type="submission" date="2021-01" db="EMBL/GenBank/DDBJ databases">
        <title>Whole genome shotgun sequence of Actinoplanes palleronii NBRC 14916.</title>
        <authorList>
            <person name="Komaki H."/>
            <person name="Tamura T."/>
        </authorList>
    </citation>
    <scope>NUCLEOTIDE SEQUENCE [LARGE SCALE GENOMIC DNA]</scope>
    <source>
        <strain evidence="2 3">NBRC 14916</strain>
    </source>
</reference>
<organism evidence="2 3">
    <name type="scientific">Actinoplanes palleronii</name>
    <dbReference type="NCBI Taxonomy" id="113570"/>
    <lineage>
        <taxon>Bacteria</taxon>
        <taxon>Bacillati</taxon>
        <taxon>Actinomycetota</taxon>
        <taxon>Actinomycetes</taxon>
        <taxon>Micromonosporales</taxon>
        <taxon>Micromonosporaceae</taxon>
        <taxon>Actinoplanes</taxon>
    </lineage>
</organism>
<evidence type="ECO:0000313" key="2">
    <source>
        <dbReference type="EMBL" id="GIE73768.1"/>
    </source>
</evidence>
<evidence type="ECO:0000313" key="3">
    <source>
        <dbReference type="Proteomes" id="UP000624709"/>
    </source>
</evidence>
<dbReference type="EMBL" id="BOMS01000188">
    <property type="protein sequence ID" value="GIE73768.1"/>
    <property type="molecule type" value="Genomic_DNA"/>
</dbReference>
<feature type="transmembrane region" description="Helical" evidence="1">
    <location>
        <begin position="78"/>
        <end position="95"/>
    </location>
</feature>
<accession>A0ABQ4BSU5</accession>
<feature type="transmembrane region" description="Helical" evidence="1">
    <location>
        <begin position="51"/>
        <end position="71"/>
    </location>
</feature>
<comment type="caution">
    <text evidence="2">The sequence shown here is derived from an EMBL/GenBank/DDBJ whole genome shotgun (WGS) entry which is preliminary data.</text>
</comment>
<protein>
    <submittedName>
        <fullName evidence="2">Uncharacterized protein</fullName>
    </submittedName>
</protein>
<name>A0ABQ4BSU5_9ACTN</name>
<gene>
    <name evidence="2" type="ORF">Apa02nite_098760</name>
</gene>
<keyword evidence="1" id="KW-1133">Transmembrane helix</keyword>
<keyword evidence="1" id="KW-0812">Transmembrane</keyword>
<proteinExistence type="predicted"/>
<keyword evidence="1" id="KW-0472">Membrane</keyword>
<evidence type="ECO:0000256" key="1">
    <source>
        <dbReference type="SAM" id="Phobius"/>
    </source>
</evidence>
<dbReference type="RefSeq" id="WP_203831319.1">
    <property type="nucleotide sequence ID" value="NZ_BAAATY010000076.1"/>
</dbReference>
<keyword evidence="3" id="KW-1185">Reference proteome</keyword>
<dbReference type="Proteomes" id="UP000624709">
    <property type="component" value="Unassembled WGS sequence"/>
</dbReference>
<sequence>MWDEPTYPKWYAEWPKEIYVRWVTTWTLVYWLAQTAGTATVLSADDLMTGLFSSVFHLLAGWLSMNLLWIVGRRRGPVAFRALSLLVVLLVGFTVECCVANPSMALPWLVVSLGVAAIIRRPKPLTQPVRPWGSAGL</sequence>